<dbReference type="GO" id="GO:0006281">
    <property type="term" value="P:DNA repair"/>
    <property type="evidence" value="ECO:0007669"/>
    <property type="project" value="UniProtKB-KW"/>
</dbReference>
<sequence length="929" mass="100142">MHITFGWGFDTARWFDPATSTTTASSNLGSVTVGPNQFADILATRLALSAPECDAPVRIAAYRGVLARVLETQDPHSWPVASFRADPWTASRELLSWRDQLVASGWDASATGADAPHRLQVLSRVEQALADEPGWSPGPADVLREVDRTLADLVDTGEPWPLGIDRVDLDGHLDDLPPVWHRITGNLRELGVDLGELPVPEPLEDLTLITSDTVWDAAPVAAAHLAGLSGERIRHTVIAGTSTALLDRELQRIGRPALGVAERQASAYAQVIPLYLRAMTTPHDIHALVDLLNTGVTVDGTTTTLVPGPLRRRLVDALNQQPGVGGPAWDAAVSDALADCSDRPATAEKIRDFDTLVRHRPLSVDDGFDTAEVALHLEWLQRQFTSQGRGQSASSGIGSRIAPLRDLIVGLGARISARELDQVIAEFTGTGGVGVQASADAYSDVVTGPAQLGVGSAPVVWWLPADDGTAPRDRVRPDEAQWLADHGVVLPDPEADARRVLDSQLRALRRRRHVTALTVETVNGEPAAQHPALTFLVDDLHRQGREPHVVPGDLPEDHRTVPGPVTIDVPDPVSRSLTPGDHLLPTRISFSQWEKLLVHPLEWLLERRLGIRAGGLATVPTGNQMVGTWLHTVVENIVNRHLADTADTADAAVTDAAVTVPADHAEIAAELRRLLPWYAAELLMPGRSRELGTTLALAEQSIAGLFTTLTDAGIRIRAVEASFTTSVTGSHGAEGDLELAGLRDMDVVMPDGTPGVIDLKYTFARKKYRDAVQDGTALQLAVYAASVADEHGLQRLADVPVAYFNLRDNRLDTTDGRFGAAEPLTVDPSGTGAADADELWDRAVTGLNRILDDLRTGRVTDLGNLVVQREWQDWEAPKRGSSPSSPYDDDTTAAYTAALRDARSTEFFPEKNAVYTDYPLITGAEGDFS</sequence>
<evidence type="ECO:0000256" key="3">
    <source>
        <dbReference type="ARBA" id="ARBA00023204"/>
    </source>
</evidence>
<dbReference type="InterPro" id="IPR038726">
    <property type="entry name" value="PDDEXK_AddAB-type"/>
</dbReference>
<dbReference type="GO" id="GO:0004386">
    <property type="term" value="F:helicase activity"/>
    <property type="evidence" value="ECO:0007669"/>
    <property type="project" value="UniProtKB-KW"/>
</dbReference>
<dbReference type="AlphaFoldDB" id="A0A9X1WHL9"/>
<name>A0A9X1WHL9_9CORY</name>
<feature type="domain" description="PD-(D/E)XK endonuclease-like" evidence="4">
    <location>
        <begin position="587"/>
        <end position="854"/>
    </location>
</feature>
<evidence type="ECO:0000256" key="2">
    <source>
        <dbReference type="ARBA" id="ARBA00022806"/>
    </source>
</evidence>
<dbReference type="RefSeq" id="WP_244804095.1">
    <property type="nucleotide sequence ID" value="NZ_JALIEA010000012.1"/>
</dbReference>
<dbReference type="Pfam" id="PF12705">
    <property type="entry name" value="PDDEXK_1"/>
    <property type="match status" value="1"/>
</dbReference>
<gene>
    <name evidence="5" type="ORF">MUN33_06510</name>
</gene>
<accession>A0A9X1WHL9</accession>
<evidence type="ECO:0000256" key="1">
    <source>
        <dbReference type="ARBA" id="ARBA00022763"/>
    </source>
</evidence>
<organism evidence="5 6">
    <name type="scientific">Corynebacterium kalidii</name>
    <dbReference type="NCBI Taxonomy" id="2931982"/>
    <lineage>
        <taxon>Bacteria</taxon>
        <taxon>Bacillati</taxon>
        <taxon>Actinomycetota</taxon>
        <taxon>Actinomycetes</taxon>
        <taxon>Mycobacteriales</taxon>
        <taxon>Corynebacteriaceae</taxon>
        <taxon>Corynebacterium</taxon>
    </lineage>
</organism>
<evidence type="ECO:0000313" key="6">
    <source>
        <dbReference type="Proteomes" id="UP001139207"/>
    </source>
</evidence>
<keyword evidence="1" id="KW-0227">DNA damage</keyword>
<keyword evidence="2" id="KW-0547">Nucleotide-binding</keyword>
<dbReference type="Proteomes" id="UP001139207">
    <property type="component" value="Unassembled WGS sequence"/>
</dbReference>
<keyword evidence="2" id="KW-0067">ATP-binding</keyword>
<protein>
    <submittedName>
        <fullName evidence="5">PD-(D/E)XK nuclease family protein</fullName>
    </submittedName>
</protein>
<comment type="caution">
    <text evidence="5">The sequence shown here is derived from an EMBL/GenBank/DDBJ whole genome shotgun (WGS) entry which is preliminary data.</text>
</comment>
<evidence type="ECO:0000259" key="4">
    <source>
        <dbReference type="Pfam" id="PF12705"/>
    </source>
</evidence>
<keyword evidence="2" id="KW-0347">Helicase</keyword>
<keyword evidence="2" id="KW-0378">Hydrolase</keyword>
<proteinExistence type="predicted"/>
<keyword evidence="6" id="KW-1185">Reference proteome</keyword>
<reference evidence="5" key="1">
    <citation type="submission" date="2022-04" db="EMBL/GenBank/DDBJ databases">
        <title>Corynebacterium kalidii LD5P10.</title>
        <authorList>
            <person name="Sun J.Q."/>
        </authorList>
    </citation>
    <scope>NUCLEOTIDE SEQUENCE</scope>
    <source>
        <strain evidence="5">LD5P10</strain>
    </source>
</reference>
<evidence type="ECO:0000313" key="5">
    <source>
        <dbReference type="EMBL" id="MCJ7858368.1"/>
    </source>
</evidence>
<dbReference type="EMBL" id="JALIEA010000012">
    <property type="protein sequence ID" value="MCJ7858368.1"/>
    <property type="molecule type" value="Genomic_DNA"/>
</dbReference>
<keyword evidence="3" id="KW-0234">DNA repair</keyword>